<proteinExistence type="predicted"/>
<reference evidence="1 2" key="1">
    <citation type="journal article" date="2015" name="Genome Announc.">
        <title>Draft Genome Sequence of Norvancomycin-Producing Strain Amycolatopsis orientalis CPCC200066.</title>
        <authorList>
            <person name="Lei X."/>
            <person name="Yuan F."/>
            <person name="Shi Y."/>
            <person name="Li X."/>
            <person name="Wang L."/>
            <person name="Hong B."/>
        </authorList>
    </citation>
    <scope>NUCLEOTIDE SEQUENCE [LARGE SCALE GENOMIC DNA]</scope>
    <source>
        <strain evidence="1 2">B-37</strain>
    </source>
</reference>
<dbReference type="AlphaFoldDB" id="A0A193BUP5"/>
<evidence type="ECO:0000313" key="1">
    <source>
        <dbReference type="EMBL" id="ANN15937.1"/>
    </source>
</evidence>
<name>A0A193BUP5_AMYOR</name>
<dbReference type="KEGG" id="aori:SD37_09970"/>
<dbReference type="Proteomes" id="UP000093695">
    <property type="component" value="Chromosome"/>
</dbReference>
<evidence type="ECO:0000313" key="2">
    <source>
        <dbReference type="Proteomes" id="UP000093695"/>
    </source>
</evidence>
<accession>A0A193BUP5</accession>
<sequence>MASPDQDPETSCNDPAVLETAKSLRDAWAKPGVELPPRGKVEVIGVTGDGPVITVPDTAITLDGRTLRSLELIGGSGDSKSFTLTLNVEKRDGAWYVADLNLGV</sequence>
<dbReference type="EMBL" id="CP016174">
    <property type="protein sequence ID" value="ANN15937.1"/>
    <property type="molecule type" value="Genomic_DNA"/>
</dbReference>
<protein>
    <submittedName>
        <fullName evidence="1">Uncharacterized protein</fullName>
    </submittedName>
</protein>
<organism evidence="1 2">
    <name type="scientific">Amycolatopsis orientalis</name>
    <name type="common">Nocardia orientalis</name>
    <dbReference type="NCBI Taxonomy" id="31958"/>
    <lineage>
        <taxon>Bacteria</taxon>
        <taxon>Bacillati</taxon>
        <taxon>Actinomycetota</taxon>
        <taxon>Actinomycetes</taxon>
        <taxon>Pseudonocardiales</taxon>
        <taxon>Pseudonocardiaceae</taxon>
        <taxon>Amycolatopsis</taxon>
    </lineage>
</organism>
<keyword evidence="2" id="KW-1185">Reference proteome</keyword>
<gene>
    <name evidence="1" type="ORF">SD37_09970</name>
</gene>